<dbReference type="Gene3D" id="3.90.226.10">
    <property type="entry name" value="2-enoyl-CoA Hydratase, Chain A, domain 1"/>
    <property type="match status" value="1"/>
</dbReference>
<dbReference type="Proteomes" id="UP000075787">
    <property type="component" value="Unassembled WGS sequence"/>
</dbReference>
<dbReference type="RefSeq" id="WP_062767567.1">
    <property type="nucleotide sequence ID" value="NZ_CP121045.1"/>
</dbReference>
<dbReference type="GeneID" id="97242877"/>
<dbReference type="PANTHER" id="PTHR11941:SF54">
    <property type="entry name" value="ENOYL-COA HYDRATASE, MITOCHONDRIAL"/>
    <property type="match status" value="1"/>
</dbReference>
<organism evidence="3 4">
    <name type="scientific">Tistrella mobilis</name>
    <dbReference type="NCBI Taxonomy" id="171437"/>
    <lineage>
        <taxon>Bacteria</taxon>
        <taxon>Pseudomonadati</taxon>
        <taxon>Pseudomonadota</taxon>
        <taxon>Alphaproteobacteria</taxon>
        <taxon>Geminicoccales</taxon>
        <taxon>Geminicoccaceae</taxon>
        <taxon>Tistrella</taxon>
    </lineage>
</organism>
<protein>
    <recommendedName>
        <fullName evidence="5">Enoyl-CoA hydratase</fullName>
    </recommendedName>
</protein>
<evidence type="ECO:0000313" key="4">
    <source>
        <dbReference type="Proteomes" id="UP000075787"/>
    </source>
</evidence>
<dbReference type="AlphaFoldDB" id="A0A162K993"/>
<dbReference type="InterPro" id="IPR001753">
    <property type="entry name" value="Enoyl-CoA_hydra/iso"/>
</dbReference>
<comment type="similarity">
    <text evidence="1 2">Belongs to the enoyl-CoA hydratase/isomerase family.</text>
</comment>
<comment type="caution">
    <text evidence="3">The sequence shown here is derived from an EMBL/GenBank/DDBJ whole genome shotgun (WGS) entry which is preliminary data.</text>
</comment>
<dbReference type="OrthoDB" id="7257009at2"/>
<dbReference type="SUPFAM" id="SSF52096">
    <property type="entry name" value="ClpP/crotonase"/>
    <property type="match status" value="1"/>
</dbReference>
<dbReference type="EMBL" id="LPZR01000193">
    <property type="protein sequence ID" value="KYO50738.1"/>
    <property type="molecule type" value="Genomic_DNA"/>
</dbReference>
<evidence type="ECO:0000313" key="3">
    <source>
        <dbReference type="EMBL" id="KYO50738.1"/>
    </source>
</evidence>
<evidence type="ECO:0008006" key="5">
    <source>
        <dbReference type="Google" id="ProtNLM"/>
    </source>
</evidence>
<sequence length="248" mass="25798">MTDTIRLTRDGPIATITLDRPPVNALGAAELDRLIALVAEVDADPDIRAVVLTGAGRCFSAGLDLGQELDAIEAERPGPSSRGVALYRALTGRRTPWIAAINGPALGAGLGIAICADVILASETATIGLPEIDVGMLGGARHAMRLLGHATVARLLLTGRPMPAAELARRGAIEPVLAPEALLPAARTLAAEIAAKDPVAVAHALACLSEVEDLPLVEGYAAEMRHVAELARTETARAAMRRFLKRGI</sequence>
<accession>A0A162K993</accession>
<dbReference type="InterPro" id="IPR018376">
    <property type="entry name" value="Enoyl-CoA_hyd/isom_CS"/>
</dbReference>
<proteinExistence type="inferred from homology"/>
<reference evidence="3 4" key="1">
    <citation type="submission" date="2015-12" db="EMBL/GenBank/DDBJ databases">
        <title>Genome sequence of Tistrella mobilis MCCC 1A02139.</title>
        <authorList>
            <person name="Lu L."/>
            <person name="Lai Q."/>
            <person name="Shao Z."/>
            <person name="Qian P."/>
        </authorList>
    </citation>
    <scope>NUCLEOTIDE SEQUENCE [LARGE SCALE GENOMIC DNA]</scope>
    <source>
        <strain evidence="3 4">MCCC 1A02139</strain>
    </source>
</reference>
<dbReference type="PANTHER" id="PTHR11941">
    <property type="entry name" value="ENOYL-COA HYDRATASE-RELATED"/>
    <property type="match status" value="1"/>
</dbReference>
<dbReference type="CDD" id="cd06558">
    <property type="entry name" value="crotonase-like"/>
    <property type="match status" value="1"/>
</dbReference>
<gene>
    <name evidence="3" type="ORF">AUP44_11640</name>
</gene>
<evidence type="ECO:0000256" key="2">
    <source>
        <dbReference type="RuleBase" id="RU003707"/>
    </source>
</evidence>
<dbReference type="GO" id="GO:0003824">
    <property type="term" value="F:catalytic activity"/>
    <property type="evidence" value="ECO:0007669"/>
    <property type="project" value="InterPro"/>
</dbReference>
<dbReference type="GO" id="GO:0006635">
    <property type="term" value="P:fatty acid beta-oxidation"/>
    <property type="evidence" value="ECO:0007669"/>
    <property type="project" value="TreeGrafter"/>
</dbReference>
<evidence type="ECO:0000256" key="1">
    <source>
        <dbReference type="ARBA" id="ARBA00005254"/>
    </source>
</evidence>
<name>A0A162K993_9PROT</name>
<dbReference type="Pfam" id="PF00378">
    <property type="entry name" value="ECH_1"/>
    <property type="match status" value="1"/>
</dbReference>
<dbReference type="InterPro" id="IPR029045">
    <property type="entry name" value="ClpP/crotonase-like_dom_sf"/>
</dbReference>
<dbReference type="PROSITE" id="PS00166">
    <property type="entry name" value="ENOYL_COA_HYDRATASE"/>
    <property type="match status" value="1"/>
</dbReference>